<sequence>MSEYASVLTKPVAPPTEEVGTQPFAHWMHRYLHQRVSNAPLIIFRVLFGAMMAFSIIRFAANGWIEEFYIQPSFHFPYYGLEWIQALPAAGMYALFLLMFAASLGICLGFFYQISTVAFFLAFTYVELIDKTYYLNHYYFVSIIAFWLIWLPAHRRFSLDVLLKPALFSPTTPILHINVLRWQTGIVYCYAGLAKINSDWLLRAMPLRLWLPANGHLLGLGFLLKQSWVAYAFSWFGMLYDLSIPFFLSVRKTRTWAYLTVIVFHGLTAILFPIGIFPWVMIFTALIFFPAEQQEKWLSRIERWFGVPQKSTVSSYVNVSLNKLLFFGLLLATQLILPWRYSLYPGSVFWNEEGYRFSWRVMLMEKAGQVTFRVTDPETGHSLMVDNSVYLTPQQEKMMATQPDMLLQFAHHLDETYRKRGVDNPTVKADAFVTLNGRRSRRFVNPDVDLSEQPLNLKHREWILPYED</sequence>
<dbReference type="InterPro" id="IPR011020">
    <property type="entry name" value="HTTM-like"/>
</dbReference>
<dbReference type="InterPro" id="IPR053935">
    <property type="entry name" value="VKGC_lumenal_dom"/>
</dbReference>
<evidence type="ECO:0000256" key="4">
    <source>
        <dbReference type="ARBA" id="ARBA00023136"/>
    </source>
</evidence>
<keyword evidence="5" id="KW-1015">Disulfide bond</keyword>
<dbReference type="Pfam" id="PF22777">
    <property type="entry name" value="VKGC_lumenal_dom"/>
    <property type="match status" value="1"/>
</dbReference>
<dbReference type="PANTHER" id="PTHR12639:SF7">
    <property type="entry name" value="HTTM DOMAIN-CONTAINING PROTEIN"/>
    <property type="match status" value="1"/>
</dbReference>
<dbReference type="InterPro" id="IPR053934">
    <property type="entry name" value="HTTM_dom"/>
</dbReference>
<organism evidence="9">
    <name type="scientific">Roseihalotalea indica</name>
    <dbReference type="NCBI Taxonomy" id="2867963"/>
    <lineage>
        <taxon>Bacteria</taxon>
        <taxon>Pseudomonadati</taxon>
        <taxon>Bacteroidota</taxon>
        <taxon>Cytophagia</taxon>
        <taxon>Cytophagales</taxon>
        <taxon>Catalimonadaceae</taxon>
        <taxon>Roseihalotalea</taxon>
    </lineage>
</organism>
<keyword evidence="2 7" id="KW-0812">Transmembrane</keyword>
<dbReference type="PANTHER" id="PTHR12639">
    <property type="entry name" value="VITAMIN K-DEPENDENT GAMMA-CARBOXYLASE"/>
    <property type="match status" value="1"/>
</dbReference>
<evidence type="ECO:0000256" key="1">
    <source>
        <dbReference type="ARBA" id="ARBA00004127"/>
    </source>
</evidence>
<dbReference type="GO" id="GO:0008488">
    <property type="term" value="F:gamma-glutamyl carboxylase activity"/>
    <property type="evidence" value="ECO:0007669"/>
    <property type="project" value="InterPro"/>
</dbReference>
<feature type="transmembrane region" description="Helical" evidence="7">
    <location>
        <begin position="256"/>
        <end position="289"/>
    </location>
</feature>
<proteinExistence type="predicted"/>
<comment type="subcellular location">
    <subcellularLocation>
        <location evidence="1">Endomembrane system</location>
        <topology evidence="1">Multi-pass membrane protein</topology>
    </subcellularLocation>
</comment>
<keyword evidence="4 7" id="KW-0472">Membrane</keyword>
<keyword evidence="3 7" id="KW-1133">Transmembrane helix</keyword>
<dbReference type="EMBL" id="CP120682">
    <property type="protein sequence ID" value="WKN35399.1"/>
    <property type="molecule type" value="Genomic_DNA"/>
</dbReference>
<feature type="transmembrane region" description="Helical" evidence="7">
    <location>
        <begin position="230"/>
        <end position="249"/>
    </location>
</feature>
<feature type="transmembrane region" description="Helical" evidence="7">
    <location>
        <begin position="93"/>
        <end position="126"/>
    </location>
</feature>
<dbReference type="GO" id="GO:0012505">
    <property type="term" value="C:endomembrane system"/>
    <property type="evidence" value="ECO:0007669"/>
    <property type="project" value="UniProtKB-SubCell"/>
</dbReference>
<reference evidence="9" key="2">
    <citation type="journal article" date="2024" name="Antonie Van Leeuwenhoek">
        <title>Roseihalotalea indica gen. nov., sp. nov., a halophilic Bacteroidetes from mesopelagic Southwest Indian Ocean with higher carbohydrate metabolic potential.</title>
        <authorList>
            <person name="Chen B."/>
            <person name="Zhang M."/>
            <person name="Lin D."/>
            <person name="Ye J."/>
            <person name="Tang K."/>
        </authorList>
    </citation>
    <scope>NUCLEOTIDE SEQUENCE</scope>
    <source>
        <strain evidence="9">TK19036</strain>
    </source>
</reference>
<reference evidence="9" key="1">
    <citation type="journal article" date="2023" name="Comput. Struct. Biotechnol. J.">
        <title>Discovery of a novel marine Bacteroidetes with a rich repertoire of carbohydrate-active enzymes.</title>
        <authorList>
            <person name="Chen B."/>
            <person name="Liu G."/>
            <person name="Chen Q."/>
            <person name="Wang H."/>
            <person name="Liu L."/>
            <person name="Tang K."/>
        </authorList>
    </citation>
    <scope>NUCLEOTIDE SEQUENCE</scope>
    <source>
        <strain evidence="9">TK19036</strain>
    </source>
</reference>
<evidence type="ECO:0000256" key="7">
    <source>
        <dbReference type="SAM" id="Phobius"/>
    </source>
</evidence>
<name>A0AA49GQH4_9BACT</name>
<dbReference type="InterPro" id="IPR007782">
    <property type="entry name" value="VKG_COase"/>
</dbReference>
<gene>
    <name evidence="9" type="ORF">K4G66_23780</name>
</gene>
<evidence type="ECO:0000256" key="2">
    <source>
        <dbReference type="ARBA" id="ARBA00022692"/>
    </source>
</evidence>
<evidence type="ECO:0000256" key="6">
    <source>
        <dbReference type="ARBA" id="ARBA00023239"/>
    </source>
</evidence>
<feature type="domain" description="HTTM-like" evidence="8">
    <location>
        <begin position="33"/>
        <end position="293"/>
    </location>
</feature>
<evidence type="ECO:0000256" key="3">
    <source>
        <dbReference type="ARBA" id="ARBA00022989"/>
    </source>
</evidence>
<feature type="transmembrane region" description="Helical" evidence="7">
    <location>
        <begin position="133"/>
        <end position="153"/>
    </location>
</feature>
<dbReference type="AlphaFoldDB" id="A0AA49GQH4"/>
<dbReference type="Pfam" id="PF05090">
    <property type="entry name" value="HTTM"/>
    <property type="match status" value="1"/>
</dbReference>
<dbReference type="GO" id="GO:0019842">
    <property type="term" value="F:vitamin binding"/>
    <property type="evidence" value="ECO:0007669"/>
    <property type="project" value="TreeGrafter"/>
</dbReference>
<evidence type="ECO:0000256" key="5">
    <source>
        <dbReference type="ARBA" id="ARBA00023157"/>
    </source>
</evidence>
<accession>A0AA49GQH4</accession>
<keyword evidence="6" id="KW-0456">Lyase</keyword>
<evidence type="ECO:0000259" key="8">
    <source>
        <dbReference type="SMART" id="SM00752"/>
    </source>
</evidence>
<protein>
    <submittedName>
        <fullName evidence="9">HTTM domain-containing protein</fullName>
    </submittedName>
</protein>
<evidence type="ECO:0000313" key="9">
    <source>
        <dbReference type="EMBL" id="WKN35399.1"/>
    </source>
</evidence>
<dbReference type="SMART" id="SM00752">
    <property type="entry name" value="HTTM"/>
    <property type="match status" value="1"/>
</dbReference>
<feature type="transmembrane region" description="Helical" evidence="7">
    <location>
        <begin position="42"/>
        <end position="61"/>
    </location>
</feature>